<accession>A0A5N6P1G9</accession>
<feature type="region of interest" description="Disordered" evidence="1">
    <location>
        <begin position="17"/>
        <end position="68"/>
    </location>
</feature>
<sequence length="68" mass="7285">MVAVVPWYHRLNRLPSVSPTVSQLGDEGRTPNGTPTVEGSDYATPIAGHSGQPSAAQFNRQPVRSIID</sequence>
<dbReference type="Proteomes" id="UP000326396">
    <property type="component" value="Linkage Group LG16"/>
</dbReference>
<evidence type="ECO:0000256" key="1">
    <source>
        <dbReference type="SAM" id="MobiDB-lite"/>
    </source>
</evidence>
<gene>
    <name evidence="2" type="ORF">E3N88_16596</name>
</gene>
<protein>
    <submittedName>
        <fullName evidence="2">Uncharacterized protein</fullName>
    </submittedName>
</protein>
<feature type="compositionally biased region" description="Polar residues" evidence="1">
    <location>
        <begin position="51"/>
        <end position="62"/>
    </location>
</feature>
<organism evidence="2 3">
    <name type="scientific">Mikania micrantha</name>
    <name type="common">bitter vine</name>
    <dbReference type="NCBI Taxonomy" id="192012"/>
    <lineage>
        <taxon>Eukaryota</taxon>
        <taxon>Viridiplantae</taxon>
        <taxon>Streptophyta</taxon>
        <taxon>Embryophyta</taxon>
        <taxon>Tracheophyta</taxon>
        <taxon>Spermatophyta</taxon>
        <taxon>Magnoliopsida</taxon>
        <taxon>eudicotyledons</taxon>
        <taxon>Gunneridae</taxon>
        <taxon>Pentapetalae</taxon>
        <taxon>asterids</taxon>
        <taxon>campanulids</taxon>
        <taxon>Asterales</taxon>
        <taxon>Asteraceae</taxon>
        <taxon>Asteroideae</taxon>
        <taxon>Heliantheae alliance</taxon>
        <taxon>Eupatorieae</taxon>
        <taxon>Mikania</taxon>
    </lineage>
</organism>
<comment type="caution">
    <text evidence="2">The sequence shown here is derived from an EMBL/GenBank/DDBJ whole genome shotgun (WGS) entry which is preliminary data.</text>
</comment>
<evidence type="ECO:0000313" key="3">
    <source>
        <dbReference type="Proteomes" id="UP000326396"/>
    </source>
</evidence>
<dbReference type="AlphaFoldDB" id="A0A5N6P1G9"/>
<reference evidence="2 3" key="1">
    <citation type="submission" date="2019-05" db="EMBL/GenBank/DDBJ databases">
        <title>Mikania micrantha, genome provides insights into the molecular mechanism of rapid growth.</title>
        <authorList>
            <person name="Liu B."/>
        </authorList>
    </citation>
    <scope>NUCLEOTIDE SEQUENCE [LARGE SCALE GENOMIC DNA]</scope>
    <source>
        <strain evidence="2">NLD-2019</strain>
        <tissue evidence="2">Leaf</tissue>
    </source>
</reference>
<proteinExistence type="predicted"/>
<name>A0A5N6P1G9_9ASTR</name>
<evidence type="ECO:0000313" key="2">
    <source>
        <dbReference type="EMBL" id="KAD5508893.1"/>
    </source>
</evidence>
<keyword evidence="3" id="KW-1185">Reference proteome</keyword>
<dbReference type="EMBL" id="SZYD01000008">
    <property type="protein sequence ID" value="KAD5508893.1"/>
    <property type="molecule type" value="Genomic_DNA"/>
</dbReference>